<comment type="catalytic activity">
    <reaction evidence="7 9">
        <text>hydrogencarbonate + H(+) = CO2 + H2O</text>
        <dbReference type="Rhea" id="RHEA:10748"/>
        <dbReference type="ChEBI" id="CHEBI:15377"/>
        <dbReference type="ChEBI" id="CHEBI:15378"/>
        <dbReference type="ChEBI" id="CHEBI:16526"/>
        <dbReference type="ChEBI" id="CHEBI:17544"/>
        <dbReference type="EC" id="4.2.1.1"/>
    </reaction>
</comment>
<comment type="function">
    <text evidence="9">Reversible hydration of carbon dioxide.</text>
</comment>
<keyword evidence="5 9" id="KW-0456">Lyase</keyword>
<feature type="binding site" evidence="8">
    <location>
        <position position="111"/>
    </location>
    <ligand>
        <name>Zn(2+)</name>
        <dbReference type="ChEBI" id="CHEBI:29105"/>
    </ligand>
</feature>
<evidence type="ECO:0000256" key="2">
    <source>
        <dbReference type="ARBA" id="ARBA00012925"/>
    </source>
</evidence>
<dbReference type="AlphaFoldDB" id="A0A7T4TWJ7"/>
<dbReference type="RefSeq" id="WP_198501967.1">
    <property type="nucleotide sequence ID" value="NZ_CP065959.1"/>
</dbReference>
<protein>
    <recommendedName>
        <fullName evidence="2 9">Carbonic anhydrase</fullName>
        <ecNumber evidence="2 9">4.2.1.1</ecNumber>
    </recommendedName>
    <alternativeName>
        <fullName evidence="9">Carbonate dehydratase</fullName>
    </alternativeName>
</protein>
<dbReference type="PROSITE" id="PS00704">
    <property type="entry name" value="PROK_CO2_ANHYDRASE_1"/>
    <property type="match status" value="1"/>
</dbReference>
<dbReference type="InterPro" id="IPR015892">
    <property type="entry name" value="Carbonic_anhydrase_CS"/>
</dbReference>
<dbReference type="InterPro" id="IPR001765">
    <property type="entry name" value="Carbonic_anhydrase"/>
</dbReference>
<feature type="region of interest" description="Disordered" evidence="10">
    <location>
        <begin position="201"/>
        <end position="220"/>
    </location>
</feature>
<keyword evidence="4 8" id="KW-0862">Zinc</keyword>
<dbReference type="GO" id="GO:0004089">
    <property type="term" value="F:carbonate dehydratase activity"/>
    <property type="evidence" value="ECO:0007669"/>
    <property type="project" value="UniProtKB-UniRule"/>
</dbReference>
<dbReference type="SMART" id="SM00947">
    <property type="entry name" value="Pro_CA"/>
    <property type="match status" value="1"/>
</dbReference>
<reference evidence="11 12" key="1">
    <citation type="submission" date="2020-12" db="EMBL/GenBank/DDBJ databases">
        <title>Identification and biosynthesis of polyene macrolides produced by Streptomyces alfalfae Men-myco-93-63.</title>
        <authorList>
            <person name="Liu D."/>
            <person name="Li Y."/>
            <person name="Liu L."/>
            <person name="Han X."/>
            <person name="Shen F."/>
        </authorList>
    </citation>
    <scope>NUCLEOTIDE SEQUENCE [LARGE SCALE GENOMIC DNA]</scope>
    <source>
        <strain evidence="11 12">Men-myco-93-63</strain>
    </source>
</reference>
<comment type="function">
    <text evidence="6">Catalyzes the reversible hydration of carbon dioxide to form bicarbonate.</text>
</comment>
<organism evidence="11 12">
    <name type="scientific">Streptomyces alfalfae</name>
    <dbReference type="NCBI Taxonomy" id="1642299"/>
    <lineage>
        <taxon>Bacteria</taxon>
        <taxon>Bacillati</taxon>
        <taxon>Actinomycetota</taxon>
        <taxon>Actinomycetes</taxon>
        <taxon>Kitasatosporales</taxon>
        <taxon>Streptomycetaceae</taxon>
        <taxon>Streptomyces</taxon>
    </lineage>
</organism>
<dbReference type="EMBL" id="CP065959">
    <property type="protein sequence ID" value="QQC87965.1"/>
    <property type="molecule type" value="Genomic_DNA"/>
</dbReference>
<dbReference type="GO" id="GO:0015976">
    <property type="term" value="P:carbon utilization"/>
    <property type="evidence" value="ECO:0007669"/>
    <property type="project" value="InterPro"/>
</dbReference>
<dbReference type="PROSITE" id="PS00705">
    <property type="entry name" value="PROK_CO2_ANHYDRASE_2"/>
    <property type="match status" value="1"/>
</dbReference>
<evidence type="ECO:0000256" key="7">
    <source>
        <dbReference type="ARBA" id="ARBA00048348"/>
    </source>
</evidence>
<evidence type="ECO:0000256" key="5">
    <source>
        <dbReference type="ARBA" id="ARBA00023239"/>
    </source>
</evidence>
<dbReference type="GO" id="GO:0008270">
    <property type="term" value="F:zinc ion binding"/>
    <property type="evidence" value="ECO:0007669"/>
    <property type="project" value="UniProtKB-UniRule"/>
</dbReference>
<name>A0A7T4TWJ7_9ACTN</name>
<comment type="similarity">
    <text evidence="1 9">Belongs to the beta-class carbonic anhydrase family.</text>
</comment>
<accession>A0A7T4TWJ7</accession>
<dbReference type="Gene3D" id="3.40.1050.10">
    <property type="entry name" value="Carbonic anhydrase"/>
    <property type="match status" value="1"/>
</dbReference>
<evidence type="ECO:0000313" key="12">
    <source>
        <dbReference type="Proteomes" id="UP000596130"/>
    </source>
</evidence>
<evidence type="ECO:0000256" key="10">
    <source>
        <dbReference type="SAM" id="MobiDB-lite"/>
    </source>
</evidence>
<gene>
    <name evidence="11" type="ORF">I8755_05780</name>
</gene>
<feature type="binding site" evidence="8">
    <location>
        <position position="41"/>
    </location>
    <ligand>
        <name>Zn(2+)</name>
        <dbReference type="ChEBI" id="CHEBI:29105"/>
    </ligand>
</feature>
<dbReference type="PANTHER" id="PTHR11002:SF76">
    <property type="entry name" value="CARBONIC ANHYDRASE"/>
    <property type="match status" value="1"/>
</dbReference>
<feature type="binding site" evidence="8">
    <location>
        <position position="43"/>
    </location>
    <ligand>
        <name>Zn(2+)</name>
        <dbReference type="ChEBI" id="CHEBI:29105"/>
    </ligand>
</feature>
<dbReference type="EC" id="4.2.1.1" evidence="2 9"/>
<feature type="binding site" evidence="8">
    <location>
        <position position="108"/>
    </location>
    <ligand>
        <name>Zn(2+)</name>
        <dbReference type="ChEBI" id="CHEBI:29105"/>
    </ligand>
</feature>
<evidence type="ECO:0000256" key="4">
    <source>
        <dbReference type="ARBA" id="ARBA00022833"/>
    </source>
</evidence>
<evidence type="ECO:0000256" key="3">
    <source>
        <dbReference type="ARBA" id="ARBA00022723"/>
    </source>
</evidence>
<sequence>MKSLIDNARSFAATHVADPRNTEAFRALGAGQSPEALFITCSDSRVVPSLITGARPGELFELRTAGNVIPPYPSAGRAERDGHPMSEAATIEYAVCVLGVSSIVVCGHSHCGAVGALVRGEDLSGVPAVRDWLDHSVAPDDALRSLTAPASADVAEAVQEHVLAQVARVRAYPCVQERVDDGSLTLHAWYYEVHTGAVLVHRPSSGGRPTSGDRPAFGPL</sequence>
<keyword evidence="3 8" id="KW-0479">Metal-binding</keyword>
<dbReference type="Proteomes" id="UP000596130">
    <property type="component" value="Chromosome"/>
</dbReference>
<dbReference type="InterPro" id="IPR036874">
    <property type="entry name" value="Carbonic_anhydrase_sf"/>
</dbReference>
<evidence type="ECO:0000256" key="8">
    <source>
        <dbReference type="PIRSR" id="PIRSR601765-1"/>
    </source>
</evidence>
<evidence type="ECO:0000256" key="1">
    <source>
        <dbReference type="ARBA" id="ARBA00006217"/>
    </source>
</evidence>
<dbReference type="Pfam" id="PF00484">
    <property type="entry name" value="Pro_CA"/>
    <property type="match status" value="1"/>
</dbReference>
<proteinExistence type="inferred from homology"/>
<evidence type="ECO:0000313" key="11">
    <source>
        <dbReference type="EMBL" id="QQC87965.1"/>
    </source>
</evidence>
<comment type="cofactor">
    <cofactor evidence="8">
        <name>Zn(2+)</name>
        <dbReference type="ChEBI" id="CHEBI:29105"/>
    </cofactor>
    <text evidence="8">Binds 1 zinc ion per subunit.</text>
</comment>
<dbReference type="PANTHER" id="PTHR11002">
    <property type="entry name" value="CARBONIC ANHYDRASE"/>
    <property type="match status" value="1"/>
</dbReference>
<dbReference type="SUPFAM" id="SSF53056">
    <property type="entry name" value="beta-carbonic anhydrase, cab"/>
    <property type="match status" value="1"/>
</dbReference>
<evidence type="ECO:0000256" key="9">
    <source>
        <dbReference type="RuleBase" id="RU003956"/>
    </source>
</evidence>
<evidence type="ECO:0000256" key="6">
    <source>
        <dbReference type="ARBA" id="ARBA00024993"/>
    </source>
</evidence>